<feature type="region of interest" description="Disordered" evidence="1">
    <location>
        <begin position="1"/>
        <end position="20"/>
    </location>
</feature>
<accession>A0A8T3AJU5</accession>
<protein>
    <submittedName>
        <fullName evidence="2">Uncharacterized protein</fullName>
    </submittedName>
</protein>
<gene>
    <name evidence="2" type="ORF">KFK09_022339</name>
</gene>
<dbReference type="AlphaFoldDB" id="A0A8T3AJU5"/>
<organism evidence="2 3">
    <name type="scientific">Dendrobium nobile</name>
    <name type="common">Orchid</name>
    <dbReference type="NCBI Taxonomy" id="94219"/>
    <lineage>
        <taxon>Eukaryota</taxon>
        <taxon>Viridiplantae</taxon>
        <taxon>Streptophyta</taxon>
        <taxon>Embryophyta</taxon>
        <taxon>Tracheophyta</taxon>
        <taxon>Spermatophyta</taxon>
        <taxon>Magnoliopsida</taxon>
        <taxon>Liliopsida</taxon>
        <taxon>Asparagales</taxon>
        <taxon>Orchidaceae</taxon>
        <taxon>Epidendroideae</taxon>
        <taxon>Malaxideae</taxon>
        <taxon>Dendrobiinae</taxon>
        <taxon>Dendrobium</taxon>
    </lineage>
</organism>
<evidence type="ECO:0000256" key="1">
    <source>
        <dbReference type="SAM" id="MobiDB-lite"/>
    </source>
</evidence>
<evidence type="ECO:0000313" key="3">
    <source>
        <dbReference type="Proteomes" id="UP000829196"/>
    </source>
</evidence>
<keyword evidence="3" id="KW-1185">Reference proteome</keyword>
<dbReference type="EMBL" id="JAGYWB010000016">
    <property type="protein sequence ID" value="KAI0496032.1"/>
    <property type="molecule type" value="Genomic_DNA"/>
</dbReference>
<feature type="region of interest" description="Disordered" evidence="1">
    <location>
        <begin position="29"/>
        <end position="56"/>
    </location>
</feature>
<dbReference type="Proteomes" id="UP000829196">
    <property type="component" value="Unassembled WGS sequence"/>
</dbReference>
<sequence>MAAREGQGPAKACDRRRRSVRERCCRPWGRAKRREASERGALPGASHTIERGRWGL</sequence>
<name>A0A8T3AJU5_DENNO</name>
<proteinExistence type="predicted"/>
<comment type="caution">
    <text evidence="2">The sequence shown here is derived from an EMBL/GenBank/DDBJ whole genome shotgun (WGS) entry which is preliminary data.</text>
</comment>
<evidence type="ECO:0000313" key="2">
    <source>
        <dbReference type="EMBL" id="KAI0496032.1"/>
    </source>
</evidence>
<reference evidence="2" key="1">
    <citation type="journal article" date="2022" name="Front. Genet.">
        <title>Chromosome-Scale Assembly of the Dendrobium nobile Genome Provides Insights Into the Molecular Mechanism of the Biosynthesis of the Medicinal Active Ingredient of Dendrobium.</title>
        <authorList>
            <person name="Xu Q."/>
            <person name="Niu S.-C."/>
            <person name="Li K.-L."/>
            <person name="Zheng P.-J."/>
            <person name="Zhang X.-J."/>
            <person name="Jia Y."/>
            <person name="Liu Y."/>
            <person name="Niu Y.-X."/>
            <person name="Yu L.-H."/>
            <person name="Chen D.-F."/>
            <person name="Zhang G.-Q."/>
        </authorList>
    </citation>
    <scope>NUCLEOTIDE SEQUENCE</scope>
    <source>
        <tissue evidence="2">Leaf</tissue>
    </source>
</reference>